<organism evidence="2">
    <name type="scientific">Solanum chacoense</name>
    <name type="common">Chaco potato</name>
    <dbReference type="NCBI Taxonomy" id="4108"/>
    <lineage>
        <taxon>Eukaryota</taxon>
        <taxon>Viridiplantae</taxon>
        <taxon>Streptophyta</taxon>
        <taxon>Embryophyta</taxon>
        <taxon>Tracheophyta</taxon>
        <taxon>Spermatophyta</taxon>
        <taxon>Magnoliopsida</taxon>
        <taxon>eudicotyledons</taxon>
        <taxon>Gunneridae</taxon>
        <taxon>Pentapetalae</taxon>
        <taxon>asterids</taxon>
        <taxon>lamiids</taxon>
        <taxon>Solanales</taxon>
        <taxon>Solanaceae</taxon>
        <taxon>Solanoideae</taxon>
        <taxon>Solaneae</taxon>
        <taxon>Solanum</taxon>
    </lineage>
</organism>
<keyword evidence="1" id="KW-0472">Membrane</keyword>
<feature type="transmembrane region" description="Helical" evidence="1">
    <location>
        <begin position="20"/>
        <end position="39"/>
    </location>
</feature>
<protein>
    <submittedName>
        <fullName evidence="2">Putative ovule protein</fullName>
    </submittedName>
</protein>
<reference evidence="2" key="1">
    <citation type="submission" date="2015-12" db="EMBL/GenBank/DDBJ databases">
        <title>Gene expression during late stages of embryo sac development: a critical building block for successful pollen-pistil interactions.</title>
        <authorList>
            <person name="Liu Y."/>
            <person name="Joly V."/>
            <person name="Sabar M."/>
            <person name="Matton D.P."/>
        </authorList>
    </citation>
    <scope>NUCLEOTIDE SEQUENCE</scope>
</reference>
<accession>A0A0V0HAL4</accession>
<evidence type="ECO:0000256" key="1">
    <source>
        <dbReference type="SAM" id="Phobius"/>
    </source>
</evidence>
<feature type="non-terminal residue" evidence="2">
    <location>
        <position position="1"/>
    </location>
</feature>
<keyword evidence="1" id="KW-1133">Transmembrane helix</keyword>
<proteinExistence type="predicted"/>
<evidence type="ECO:0000313" key="2">
    <source>
        <dbReference type="EMBL" id="JAP17219.1"/>
    </source>
</evidence>
<feature type="transmembrane region" description="Helical" evidence="1">
    <location>
        <begin position="51"/>
        <end position="72"/>
    </location>
</feature>
<dbReference type="AlphaFoldDB" id="A0A0V0HAL4"/>
<keyword evidence="1" id="KW-0812">Transmembrane</keyword>
<dbReference type="EMBL" id="GEDG01022800">
    <property type="protein sequence ID" value="JAP17219.1"/>
    <property type="molecule type" value="Transcribed_RNA"/>
</dbReference>
<sequence length="74" mass="8390">NLIKELKRGRIVGGISQCAIYYLAVLACLEISLDFFFLIQHNCSYAKHACFQSLGQCHLLILLIHHIVGMFLNI</sequence>
<name>A0A0V0HAL4_SOLCH</name>